<organism evidence="1 2">
    <name type="scientific">Prunus dulcis</name>
    <name type="common">Almond</name>
    <name type="synonym">Amygdalus dulcis</name>
    <dbReference type="NCBI Taxonomy" id="3755"/>
    <lineage>
        <taxon>Eukaryota</taxon>
        <taxon>Viridiplantae</taxon>
        <taxon>Streptophyta</taxon>
        <taxon>Embryophyta</taxon>
        <taxon>Tracheophyta</taxon>
        <taxon>Spermatophyta</taxon>
        <taxon>Magnoliopsida</taxon>
        <taxon>eudicotyledons</taxon>
        <taxon>Gunneridae</taxon>
        <taxon>Pentapetalae</taxon>
        <taxon>rosids</taxon>
        <taxon>fabids</taxon>
        <taxon>Rosales</taxon>
        <taxon>Rosaceae</taxon>
        <taxon>Amygdaloideae</taxon>
        <taxon>Amygdaleae</taxon>
        <taxon>Prunus</taxon>
    </lineage>
</organism>
<protein>
    <submittedName>
        <fullName evidence="1">PREDICTED: PRUPE_2G313300</fullName>
    </submittedName>
</protein>
<dbReference type="EMBL" id="CABIKO010000003">
    <property type="protein sequence ID" value="VVA11320.1"/>
    <property type="molecule type" value="Genomic_DNA"/>
</dbReference>
<dbReference type="InParanoid" id="A0A5E4E922"/>
<dbReference type="Proteomes" id="UP000327085">
    <property type="component" value="Chromosome 2"/>
</dbReference>
<sequence length="116" mass="13431">MAAAKGMSASFPLLKLQEMVAFLLELCINQMVSFLSGSYDYPISGRWLLVLLTWWRSDYLKQRGGYAGHYHRNPRKLHNRQLQFWSGQWLTRSSADINNVRLNVQGVGILKYSYTT</sequence>
<reference evidence="2" key="1">
    <citation type="journal article" date="2020" name="Plant J.">
        <title>Transposons played a major role in the diversification between the closely related almond and peach genomes: results from the almond genome sequence.</title>
        <authorList>
            <person name="Alioto T."/>
            <person name="Alexiou K.G."/>
            <person name="Bardil A."/>
            <person name="Barteri F."/>
            <person name="Castanera R."/>
            <person name="Cruz F."/>
            <person name="Dhingra A."/>
            <person name="Duval H."/>
            <person name="Fernandez I Marti A."/>
            <person name="Frias L."/>
            <person name="Galan B."/>
            <person name="Garcia J.L."/>
            <person name="Howad W."/>
            <person name="Gomez-Garrido J."/>
            <person name="Gut M."/>
            <person name="Julca I."/>
            <person name="Morata J."/>
            <person name="Puigdomenech P."/>
            <person name="Ribeca P."/>
            <person name="Rubio Cabetas M.J."/>
            <person name="Vlasova A."/>
            <person name="Wirthensohn M."/>
            <person name="Garcia-Mas J."/>
            <person name="Gabaldon T."/>
            <person name="Casacuberta J.M."/>
            <person name="Arus P."/>
        </authorList>
    </citation>
    <scope>NUCLEOTIDE SEQUENCE [LARGE SCALE GENOMIC DNA]</scope>
    <source>
        <strain evidence="2">cv. Texas</strain>
    </source>
</reference>
<gene>
    <name evidence="1" type="ORF">ALMOND_2B012749</name>
</gene>
<evidence type="ECO:0000313" key="2">
    <source>
        <dbReference type="Proteomes" id="UP000327085"/>
    </source>
</evidence>
<name>A0A5E4E922_PRUDU</name>
<accession>A0A5E4E922</accession>
<proteinExistence type="predicted"/>
<evidence type="ECO:0000313" key="1">
    <source>
        <dbReference type="EMBL" id="VVA11320.1"/>
    </source>
</evidence>
<dbReference type="AlphaFoldDB" id="A0A5E4E922"/>
<dbReference type="Gramene" id="VVA11320">
    <property type="protein sequence ID" value="VVA11320"/>
    <property type="gene ID" value="Prudul26B012749"/>
</dbReference>